<dbReference type="AlphaFoldDB" id="A0A426XTA8"/>
<evidence type="ECO:0000313" key="2">
    <source>
        <dbReference type="EMBL" id="RRT42728.1"/>
    </source>
</evidence>
<dbReference type="InterPro" id="IPR011320">
    <property type="entry name" value="RNase_H1_N"/>
</dbReference>
<dbReference type="InterPro" id="IPR037056">
    <property type="entry name" value="RNase_H1_N_sf"/>
</dbReference>
<dbReference type="Pfam" id="PF01693">
    <property type="entry name" value="Cauli_VI"/>
    <property type="match status" value="1"/>
</dbReference>
<dbReference type="Gene3D" id="3.40.970.10">
    <property type="entry name" value="Ribonuclease H1, N-terminal domain"/>
    <property type="match status" value="1"/>
</dbReference>
<feature type="domain" description="Ribonuclease H1 N-terminal" evidence="1">
    <location>
        <begin position="8"/>
        <end position="51"/>
    </location>
</feature>
<proteinExistence type="predicted"/>
<evidence type="ECO:0000313" key="3">
    <source>
        <dbReference type="Proteomes" id="UP000287651"/>
    </source>
</evidence>
<comment type="caution">
    <text evidence="2">The sequence shown here is derived from an EMBL/GenBank/DDBJ whole genome shotgun (WGS) entry which is preliminary data.</text>
</comment>
<dbReference type="InterPro" id="IPR009027">
    <property type="entry name" value="Ribosomal_bL9/RNase_H1_N"/>
</dbReference>
<sequence length="147" mass="16679">MAEESNAFYVVRKGDIISIYKSFSDCQAQVSSSVCDPPVSVYKSYGLLKETEEYLASRGVKNPLYSIHASDMKEELFGTLLTCPFQQPDGLADVLPKKMSSLKRTKDMVLLIFYQLLCLCYCDMQCCELKIFDVTVDNDMLLCKFCQ</sequence>
<dbReference type="Proteomes" id="UP000287651">
    <property type="component" value="Unassembled WGS sequence"/>
</dbReference>
<name>A0A426XTA8_ENSVE</name>
<gene>
    <name evidence="2" type="ORF">B296_00056903</name>
</gene>
<dbReference type="EMBL" id="AMZH03017623">
    <property type="protein sequence ID" value="RRT42728.1"/>
    <property type="molecule type" value="Genomic_DNA"/>
</dbReference>
<accession>A0A426XTA8</accession>
<reference evidence="2 3" key="1">
    <citation type="journal article" date="2014" name="Agronomy (Basel)">
        <title>A Draft Genome Sequence for Ensete ventricosum, the Drought-Tolerant Tree Against Hunger.</title>
        <authorList>
            <person name="Harrison J."/>
            <person name="Moore K.A."/>
            <person name="Paszkiewicz K."/>
            <person name="Jones T."/>
            <person name="Grant M."/>
            <person name="Ambacheew D."/>
            <person name="Muzemil S."/>
            <person name="Studholme D.J."/>
        </authorList>
    </citation>
    <scope>NUCLEOTIDE SEQUENCE [LARGE SCALE GENOMIC DNA]</scope>
</reference>
<evidence type="ECO:0000259" key="1">
    <source>
        <dbReference type="Pfam" id="PF01693"/>
    </source>
</evidence>
<dbReference type="PANTHER" id="PTHR33639">
    <property type="entry name" value="THIOL-DISULFIDE OXIDOREDUCTASE DCC"/>
    <property type="match status" value="1"/>
</dbReference>
<dbReference type="PANTHER" id="PTHR33639:SF3">
    <property type="entry name" value="RIBONUCLEASE H1 N-TERMINAL DOMAIN-CONTAINING PROTEIN"/>
    <property type="match status" value="1"/>
</dbReference>
<protein>
    <recommendedName>
        <fullName evidence="1">Ribonuclease H1 N-terminal domain-containing protein</fullName>
    </recommendedName>
</protein>
<dbReference type="InterPro" id="IPR052927">
    <property type="entry name" value="DCC_oxidoreductase"/>
</dbReference>
<organism evidence="2 3">
    <name type="scientific">Ensete ventricosum</name>
    <name type="common">Abyssinian banana</name>
    <name type="synonym">Musa ensete</name>
    <dbReference type="NCBI Taxonomy" id="4639"/>
    <lineage>
        <taxon>Eukaryota</taxon>
        <taxon>Viridiplantae</taxon>
        <taxon>Streptophyta</taxon>
        <taxon>Embryophyta</taxon>
        <taxon>Tracheophyta</taxon>
        <taxon>Spermatophyta</taxon>
        <taxon>Magnoliopsida</taxon>
        <taxon>Liliopsida</taxon>
        <taxon>Zingiberales</taxon>
        <taxon>Musaceae</taxon>
        <taxon>Ensete</taxon>
    </lineage>
</organism>
<dbReference type="SUPFAM" id="SSF55658">
    <property type="entry name" value="L9 N-domain-like"/>
    <property type="match status" value="1"/>
</dbReference>